<evidence type="ECO:0000313" key="3">
    <source>
        <dbReference type="Proteomes" id="UP000271624"/>
    </source>
</evidence>
<dbReference type="Proteomes" id="UP000271624">
    <property type="component" value="Unassembled WGS sequence"/>
</dbReference>
<reference evidence="2" key="1">
    <citation type="submission" date="2018-12" db="EMBL/GenBank/DDBJ databases">
        <authorList>
            <person name="Will S."/>
            <person name="Neumann-Schaal M."/>
            <person name="Henke P."/>
        </authorList>
    </citation>
    <scope>NUCLEOTIDE SEQUENCE</scope>
    <source>
        <strain evidence="2">PCC 7102</strain>
    </source>
</reference>
<sequence>MAKPKRQNPPPVGQPIIREAGFTPGNDSSKQNNNSKKNKH</sequence>
<feature type="region of interest" description="Disordered" evidence="1">
    <location>
        <begin position="1"/>
        <end position="40"/>
    </location>
</feature>
<dbReference type="AlphaFoldDB" id="A0A3S1DGW6"/>
<proteinExistence type="predicted"/>
<organism evidence="2 3">
    <name type="scientific">Dulcicalothrix desertica PCC 7102</name>
    <dbReference type="NCBI Taxonomy" id="232991"/>
    <lineage>
        <taxon>Bacteria</taxon>
        <taxon>Bacillati</taxon>
        <taxon>Cyanobacteriota</taxon>
        <taxon>Cyanophyceae</taxon>
        <taxon>Nostocales</taxon>
        <taxon>Calotrichaceae</taxon>
        <taxon>Dulcicalothrix</taxon>
    </lineage>
</organism>
<dbReference type="EMBL" id="RSCL01000001">
    <property type="protein sequence ID" value="RUT09786.1"/>
    <property type="molecule type" value="Genomic_DNA"/>
</dbReference>
<gene>
    <name evidence="2" type="ORF">DSM106972_002810</name>
</gene>
<protein>
    <submittedName>
        <fullName evidence="2">Uncharacterized protein</fullName>
    </submittedName>
</protein>
<feature type="compositionally biased region" description="Low complexity" evidence="1">
    <location>
        <begin position="28"/>
        <end position="40"/>
    </location>
</feature>
<reference evidence="2" key="2">
    <citation type="journal article" date="2019" name="Genome Biol. Evol.">
        <title>Day and night: Metabolic profiles and evolutionary relationships of six axenic non-marine cyanobacteria.</title>
        <authorList>
            <person name="Will S.E."/>
            <person name="Henke P."/>
            <person name="Boedeker C."/>
            <person name="Huang S."/>
            <person name="Brinkmann H."/>
            <person name="Rohde M."/>
            <person name="Jarek M."/>
            <person name="Friedl T."/>
            <person name="Seufert S."/>
            <person name="Schumacher M."/>
            <person name="Overmann J."/>
            <person name="Neumann-Schaal M."/>
            <person name="Petersen J."/>
        </authorList>
    </citation>
    <scope>NUCLEOTIDE SEQUENCE [LARGE SCALE GENOMIC DNA]</scope>
    <source>
        <strain evidence="2">PCC 7102</strain>
    </source>
</reference>
<evidence type="ECO:0000256" key="1">
    <source>
        <dbReference type="SAM" id="MobiDB-lite"/>
    </source>
</evidence>
<accession>A0A3S1DGW6</accession>
<dbReference type="RefSeq" id="WP_267901039.1">
    <property type="nucleotide sequence ID" value="NZ_RSCL01000001.1"/>
</dbReference>
<evidence type="ECO:0000313" key="2">
    <source>
        <dbReference type="EMBL" id="RUT09786.1"/>
    </source>
</evidence>
<comment type="caution">
    <text evidence="2">The sequence shown here is derived from an EMBL/GenBank/DDBJ whole genome shotgun (WGS) entry which is preliminary data.</text>
</comment>
<name>A0A3S1DGW6_9CYAN</name>
<keyword evidence="3" id="KW-1185">Reference proteome</keyword>